<sequence length="191" mass="21916">MSISIENKQIAQLALKAFGGKSKVFKYWDKNNESSIDILSSKYIKFADDVMSFSTIGLSDFSIGYENNELPLRVELVGASDFECFPNILGTCAFNIINSKFECHPGAIYKDVVNMYMPNSSMKHILFTSPFLWKDKLQTVNFEKKQVTWLMIIPISEEEKSYADKFGVKTLEDIFEEKQINVFDLERNSII</sequence>
<comment type="caution">
    <text evidence="2">The sequence shown here is derived from an EMBL/GenBank/DDBJ whole genome shotgun (WGS) entry which is preliminary data.</text>
</comment>
<dbReference type="Proteomes" id="UP001478862">
    <property type="component" value="Unassembled WGS sequence"/>
</dbReference>
<evidence type="ECO:0000259" key="1">
    <source>
        <dbReference type="Pfam" id="PF05076"/>
    </source>
</evidence>
<dbReference type="EMBL" id="JBEGDG010000002">
    <property type="protein sequence ID" value="MEQ6353709.1"/>
    <property type="molecule type" value="Genomic_DNA"/>
</dbReference>
<feature type="domain" description="Suppressor of fused-like" evidence="1">
    <location>
        <begin position="34"/>
        <end position="187"/>
    </location>
</feature>
<dbReference type="Pfam" id="PF05076">
    <property type="entry name" value="SUFU"/>
    <property type="match status" value="1"/>
</dbReference>
<evidence type="ECO:0000313" key="2">
    <source>
        <dbReference type="EMBL" id="MEQ6353709.1"/>
    </source>
</evidence>
<evidence type="ECO:0000313" key="3">
    <source>
        <dbReference type="Proteomes" id="UP001478862"/>
    </source>
</evidence>
<keyword evidence="3" id="KW-1185">Reference proteome</keyword>
<dbReference type="InterPro" id="IPR020941">
    <property type="entry name" value="SUFU-like_domain"/>
</dbReference>
<protein>
    <submittedName>
        <fullName evidence="2">Suppressor of fused domain protein</fullName>
    </submittedName>
</protein>
<organism evidence="2 3">
    <name type="scientific">Lysinibacillus zambalensis</name>
    <dbReference type="NCBI Taxonomy" id="3160866"/>
    <lineage>
        <taxon>Bacteria</taxon>
        <taxon>Bacillati</taxon>
        <taxon>Bacillota</taxon>
        <taxon>Bacilli</taxon>
        <taxon>Bacillales</taxon>
        <taxon>Bacillaceae</taxon>
        <taxon>Lysinibacillus</taxon>
    </lineage>
</organism>
<name>A0ABV1MP86_9BACI</name>
<reference evidence="2 3" key="1">
    <citation type="submission" date="2024-06" db="EMBL/GenBank/DDBJ databases">
        <title>Lysinibacillus zambalefons sp. nov., a Novel Firmicute Isolated from the Poon Bato Zambales Hyperalkaline Spring.</title>
        <authorList>
            <person name="Aja J.A."/>
            <person name="Lazaro J.E.H."/>
            <person name="Llorin L.D."/>
            <person name="Lim K.R."/>
            <person name="Teodosio J."/>
            <person name="Dalisay D.S."/>
        </authorList>
    </citation>
    <scope>NUCLEOTIDE SEQUENCE [LARGE SCALE GENOMIC DNA]</scope>
    <source>
        <strain evidence="2 3">M3</strain>
    </source>
</reference>
<dbReference type="RefSeq" id="WP_349658478.1">
    <property type="nucleotide sequence ID" value="NZ_JBEGDG010000002.1"/>
</dbReference>
<accession>A0ABV1MP86</accession>
<proteinExistence type="predicted"/>
<gene>
    <name evidence="2" type="ORF">ABNX05_03700</name>
</gene>